<evidence type="ECO:0000313" key="8">
    <source>
        <dbReference type="EMBL" id="KAK7468839.1"/>
    </source>
</evidence>
<feature type="compositionally biased region" description="Basic and acidic residues" evidence="5">
    <location>
        <begin position="574"/>
        <end position="584"/>
    </location>
</feature>
<feature type="compositionally biased region" description="Basic and acidic residues" evidence="5">
    <location>
        <begin position="622"/>
        <end position="642"/>
    </location>
</feature>
<dbReference type="Pfam" id="PF08159">
    <property type="entry name" value="NUC153"/>
    <property type="match status" value="1"/>
</dbReference>
<evidence type="ECO:0000256" key="2">
    <source>
        <dbReference type="ARBA" id="ARBA00009087"/>
    </source>
</evidence>
<comment type="caution">
    <text evidence="8">The sequence shown here is derived from an EMBL/GenBank/DDBJ whole genome shotgun (WGS) entry which is preliminary data.</text>
</comment>
<dbReference type="Pfam" id="PF25121">
    <property type="entry name" value="RRM_ESF1"/>
    <property type="match status" value="1"/>
</dbReference>
<reference evidence="8 9" key="1">
    <citation type="submission" date="2024-01" db="EMBL/GenBank/DDBJ databases">
        <title>A draft genome for the cacao thread blight pathogen Marasmiellus scandens.</title>
        <authorList>
            <person name="Baruah I.K."/>
            <person name="Leung J."/>
            <person name="Bukari Y."/>
            <person name="Amoako-Attah I."/>
            <person name="Meinhardt L.W."/>
            <person name="Bailey B.A."/>
            <person name="Cohen S.P."/>
        </authorList>
    </citation>
    <scope>NUCLEOTIDE SEQUENCE [LARGE SCALE GENOMIC DNA]</scope>
    <source>
        <strain evidence="8 9">GH-19</strain>
    </source>
</reference>
<dbReference type="PANTHER" id="PTHR12202:SF0">
    <property type="entry name" value="ESF1 HOMOLOG"/>
    <property type="match status" value="1"/>
</dbReference>
<feature type="compositionally biased region" description="Basic and acidic residues" evidence="5">
    <location>
        <begin position="1"/>
        <end position="15"/>
    </location>
</feature>
<feature type="domain" description="NUC153" evidence="6">
    <location>
        <begin position="591"/>
        <end position="619"/>
    </location>
</feature>
<evidence type="ECO:0000256" key="1">
    <source>
        <dbReference type="ARBA" id="ARBA00004604"/>
    </source>
</evidence>
<feature type="compositionally biased region" description="Polar residues" evidence="5">
    <location>
        <begin position="643"/>
        <end position="658"/>
    </location>
</feature>
<accession>A0ABR1JWW0</accession>
<feature type="region of interest" description="Disordered" evidence="5">
    <location>
        <begin position="190"/>
        <end position="213"/>
    </location>
</feature>
<dbReference type="PANTHER" id="PTHR12202">
    <property type="entry name" value="ESF1 HOMOLOG"/>
    <property type="match status" value="1"/>
</dbReference>
<keyword evidence="4" id="KW-0539">Nucleus</keyword>
<feature type="domain" description="ESF1 RRM" evidence="7">
    <location>
        <begin position="163"/>
        <end position="339"/>
    </location>
</feature>
<evidence type="ECO:0000259" key="7">
    <source>
        <dbReference type="Pfam" id="PF25121"/>
    </source>
</evidence>
<evidence type="ECO:0000256" key="3">
    <source>
        <dbReference type="ARBA" id="ARBA00023054"/>
    </source>
</evidence>
<dbReference type="InterPro" id="IPR012580">
    <property type="entry name" value="NUC153"/>
</dbReference>
<dbReference type="EMBL" id="JBANRG010000003">
    <property type="protein sequence ID" value="KAK7468839.1"/>
    <property type="molecule type" value="Genomic_DNA"/>
</dbReference>
<comment type="similarity">
    <text evidence="2">Belongs to the ESF1 family.</text>
</comment>
<protein>
    <submittedName>
        <fullName evidence="8">Pre-rRNA-processing protein esf1</fullName>
    </submittedName>
</protein>
<keyword evidence="9" id="KW-1185">Reference proteome</keyword>
<comment type="subcellular location">
    <subcellularLocation>
        <location evidence="1">Nucleus</location>
        <location evidence="1">Nucleolus</location>
    </subcellularLocation>
</comment>
<feature type="compositionally biased region" description="Basic and acidic residues" evidence="5">
    <location>
        <begin position="481"/>
        <end position="493"/>
    </location>
</feature>
<feature type="compositionally biased region" description="Basic residues" evidence="5">
    <location>
        <begin position="561"/>
        <end position="573"/>
    </location>
</feature>
<feature type="region of interest" description="Disordered" evidence="5">
    <location>
        <begin position="602"/>
        <end position="669"/>
    </location>
</feature>
<feature type="compositionally biased region" description="Basic and acidic residues" evidence="5">
    <location>
        <begin position="48"/>
        <end position="58"/>
    </location>
</feature>
<feature type="region of interest" description="Disordered" evidence="5">
    <location>
        <begin position="71"/>
        <end position="122"/>
    </location>
</feature>
<evidence type="ECO:0000256" key="5">
    <source>
        <dbReference type="SAM" id="MobiDB-lite"/>
    </source>
</evidence>
<dbReference type="InterPro" id="IPR039754">
    <property type="entry name" value="Esf1"/>
</dbReference>
<feature type="region of interest" description="Disordered" evidence="5">
    <location>
        <begin position="1"/>
        <end position="23"/>
    </location>
</feature>
<feature type="region of interest" description="Disordered" evidence="5">
    <location>
        <begin position="394"/>
        <end position="584"/>
    </location>
</feature>
<sequence>MSDSRFARLKSDPRFRRPKKHSNKVVVDERFKSVFDAPKKKKNGAKSGRVDKYGRALSDTHDEDNLRRFYRLENDETQAPSVPDYARGEVLMESSDEEEPEDAKPGDEDSDTDGFITVGHDPSRPIAVEEIDLDESQFADLDAQAAEYERTHPNAPVVESDKTSRLAIVNLDWDHVRAIHLFKICSSLVSPTAPPKASSSKLDSERKQRGGASNVARGQVLSVRVYPSQFGKERMVREDREGPPLELFRKKAIQDEEVNEKNIYEVGDADEYDEDALRKYQLERLRYYYAIVTCDTSEAAAHIRGELDGTELERSANVFDISFVPEDMTFDDEPRDEATEETANENYKAVEFVTDALRHSKVKLTWDEDDPERVQVTRRILSQKEIKEEDYKAYLASSSESENEDDGKGKNRKAASRDKLRALLLGGDNDLPEGWNNGSDGDSDVDMEVTFAPALSAKQNAEDETTLEKYQRKMKEKRKDRKEQAKKSKESGLPERGSGNEAEEDDFFDVASDKEDKPRKSLPKPRDSRASSTDELALLVSSDQASNEPQHFNLKAVIKAERKKGKGKSKKRKAQEDEHEVQKDFEIDVDDERFKALHEDHQFAIDPTHPHFKKTKAMQKLLDARSTHQKKDSSKSSGKDESIQNLVASIKQKSTSAQPLAVGKRRKLH</sequence>
<evidence type="ECO:0000313" key="9">
    <source>
        <dbReference type="Proteomes" id="UP001498398"/>
    </source>
</evidence>
<keyword evidence="3" id="KW-0175">Coiled coil</keyword>
<proteinExistence type="inferred from homology"/>
<dbReference type="InterPro" id="IPR056750">
    <property type="entry name" value="RRM_ESF1"/>
</dbReference>
<dbReference type="Proteomes" id="UP001498398">
    <property type="component" value="Unassembled WGS sequence"/>
</dbReference>
<feature type="compositionally biased region" description="Basic and acidic residues" evidence="5">
    <location>
        <begin position="511"/>
        <end position="529"/>
    </location>
</feature>
<feature type="compositionally biased region" description="Polar residues" evidence="5">
    <location>
        <begin position="541"/>
        <end position="550"/>
    </location>
</feature>
<organism evidence="8 9">
    <name type="scientific">Marasmiellus scandens</name>
    <dbReference type="NCBI Taxonomy" id="2682957"/>
    <lineage>
        <taxon>Eukaryota</taxon>
        <taxon>Fungi</taxon>
        <taxon>Dikarya</taxon>
        <taxon>Basidiomycota</taxon>
        <taxon>Agaricomycotina</taxon>
        <taxon>Agaricomycetes</taxon>
        <taxon>Agaricomycetidae</taxon>
        <taxon>Agaricales</taxon>
        <taxon>Marasmiineae</taxon>
        <taxon>Omphalotaceae</taxon>
        <taxon>Marasmiellus</taxon>
    </lineage>
</organism>
<evidence type="ECO:0000259" key="6">
    <source>
        <dbReference type="Pfam" id="PF08159"/>
    </source>
</evidence>
<evidence type="ECO:0000256" key="4">
    <source>
        <dbReference type="ARBA" id="ARBA00023242"/>
    </source>
</evidence>
<feature type="region of interest" description="Disordered" evidence="5">
    <location>
        <begin position="36"/>
        <end position="58"/>
    </location>
</feature>
<name>A0ABR1JWW0_9AGAR</name>
<gene>
    <name evidence="8" type="primary">ESF1</name>
    <name evidence="8" type="ORF">VKT23_003340</name>
</gene>